<name>A0AC60QV83_IXOPE</name>
<organism evidence="1 2">
    <name type="scientific">Ixodes persulcatus</name>
    <name type="common">Taiga tick</name>
    <dbReference type="NCBI Taxonomy" id="34615"/>
    <lineage>
        <taxon>Eukaryota</taxon>
        <taxon>Metazoa</taxon>
        <taxon>Ecdysozoa</taxon>
        <taxon>Arthropoda</taxon>
        <taxon>Chelicerata</taxon>
        <taxon>Arachnida</taxon>
        <taxon>Acari</taxon>
        <taxon>Parasitiformes</taxon>
        <taxon>Ixodida</taxon>
        <taxon>Ixodoidea</taxon>
        <taxon>Ixodidae</taxon>
        <taxon>Ixodinae</taxon>
        <taxon>Ixodes</taxon>
    </lineage>
</organism>
<dbReference type="EMBL" id="JABSTQ010003210">
    <property type="protein sequence ID" value="KAG0443574.1"/>
    <property type="molecule type" value="Genomic_DNA"/>
</dbReference>
<reference evidence="1 2" key="1">
    <citation type="journal article" date="2020" name="Cell">
        <title>Large-Scale Comparative Analyses of Tick Genomes Elucidate Their Genetic Diversity and Vector Capacities.</title>
        <authorList>
            <consortium name="Tick Genome and Microbiome Consortium (TIGMIC)"/>
            <person name="Jia N."/>
            <person name="Wang J."/>
            <person name="Shi W."/>
            <person name="Du L."/>
            <person name="Sun Y."/>
            <person name="Zhan W."/>
            <person name="Jiang J.F."/>
            <person name="Wang Q."/>
            <person name="Zhang B."/>
            <person name="Ji P."/>
            <person name="Bell-Sakyi L."/>
            <person name="Cui X.M."/>
            <person name="Yuan T.T."/>
            <person name="Jiang B.G."/>
            <person name="Yang W.F."/>
            <person name="Lam T.T."/>
            <person name="Chang Q.C."/>
            <person name="Ding S.J."/>
            <person name="Wang X.J."/>
            <person name="Zhu J.G."/>
            <person name="Ruan X.D."/>
            <person name="Zhao L."/>
            <person name="Wei J.T."/>
            <person name="Ye R.Z."/>
            <person name="Que T.C."/>
            <person name="Du C.H."/>
            <person name="Zhou Y.H."/>
            <person name="Cheng J.X."/>
            <person name="Dai P.F."/>
            <person name="Guo W.B."/>
            <person name="Han X.H."/>
            <person name="Huang E.J."/>
            <person name="Li L.F."/>
            <person name="Wei W."/>
            <person name="Gao Y.C."/>
            <person name="Liu J.Z."/>
            <person name="Shao H.Z."/>
            <person name="Wang X."/>
            <person name="Wang C.C."/>
            <person name="Yang T.C."/>
            <person name="Huo Q.B."/>
            <person name="Li W."/>
            <person name="Chen H.Y."/>
            <person name="Chen S.E."/>
            <person name="Zhou L.G."/>
            <person name="Ni X.B."/>
            <person name="Tian J.H."/>
            <person name="Sheng Y."/>
            <person name="Liu T."/>
            <person name="Pan Y.S."/>
            <person name="Xia L.Y."/>
            <person name="Li J."/>
            <person name="Zhao F."/>
            <person name="Cao W.C."/>
        </authorList>
    </citation>
    <scope>NUCLEOTIDE SEQUENCE [LARGE SCALE GENOMIC DNA]</scope>
    <source>
        <strain evidence="1">Iper-2018</strain>
    </source>
</reference>
<sequence length="273" mass="31436">MATSYPNNICPSEYKTLCPLDVDEVSVCYDAIHIATGTRTILHVGYLHKMIVNCRYTTVKTLVDASYYLTWDRFECFRQIFHCVYEAAKKDIYHANICPKNVVFKEGVYQLCGWQFSNVLDIVESLKPEIRITQGCKSPEACRTDRYAKVDYCPEKQLVWNLGLFLYWLYLACIPFEQCEIEMVGKVVRSLQRKKDLKDASILQDPQSRLVENTSDLPKDVRLLVWSGDNSVDARLALIHKKRPSHLWPHLCHGLLEVVQEAASGPRAMDPQQ</sequence>
<proteinExistence type="predicted"/>
<comment type="caution">
    <text evidence="1">The sequence shown here is derived from an EMBL/GenBank/DDBJ whole genome shotgun (WGS) entry which is preliminary data.</text>
</comment>
<evidence type="ECO:0000313" key="1">
    <source>
        <dbReference type="EMBL" id="KAG0443574.1"/>
    </source>
</evidence>
<gene>
    <name evidence="1" type="ORF">HPB47_014758</name>
</gene>
<accession>A0AC60QV83</accession>
<evidence type="ECO:0000313" key="2">
    <source>
        <dbReference type="Proteomes" id="UP000805193"/>
    </source>
</evidence>
<keyword evidence="2" id="KW-1185">Reference proteome</keyword>
<protein>
    <submittedName>
        <fullName evidence="1">Uncharacterized protein</fullName>
    </submittedName>
</protein>
<dbReference type="Proteomes" id="UP000805193">
    <property type="component" value="Unassembled WGS sequence"/>
</dbReference>